<keyword evidence="2" id="KW-1185">Reference proteome</keyword>
<dbReference type="Proteomes" id="UP001215280">
    <property type="component" value="Unassembled WGS sequence"/>
</dbReference>
<sequence>MVYRAISEDLKARALYLLELGYITDDVCELLGVMEVSLNLYRWKANQQNYGSVIPPANPLRWRPRILNADQTHDLLTLLAEAPEMFLDEIMDWVALYQDTAISRTALHTLIHDAGLTYKILRRAVSERDEEAREQWRQLIRNHFVA</sequence>
<evidence type="ECO:0000313" key="1">
    <source>
        <dbReference type="EMBL" id="KAJ7742113.1"/>
    </source>
</evidence>
<accession>A0AAD7II11</accession>
<dbReference type="AlphaFoldDB" id="A0AAD7II11"/>
<comment type="caution">
    <text evidence="1">The sequence shown here is derived from an EMBL/GenBank/DDBJ whole genome shotgun (WGS) entry which is preliminary data.</text>
</comment>
<protein>
    <submittedName>
        <fullName evidence="1">Uncharacterized protein</fullName>
    </submittedName>
</protein>
<gene>
    <name evidence="1" type="ORF">DFH07DRAFT_750604</name>
</gene>
<reference evidence="1" key="1">
    <citation type="submission" date="2023-03" db="EMBL/GenBank/DDBJ databases">
        <title>Massive genome expansion in bonnet fungi (Mycena s.s.) driven by repeated elements and novel gene families across ecological guilds.</title>
        <authorList>
            <consortium name="Lawrence Berkeley National Laboratory"/>
            <person name="Harder C.B."/>
            <person name="Miyauchi S."/>
            <person name="Viragh M."/>
            <person name="Kuo A."/>
            <person name="Thoen E."/>
            <person name="Andreopoulos B."/>
            <person name="Lu D."/>
            <person name="Skrede I."/>
            <person name="Drula E."/>
            <person name="Henrissat B."/>
            <person name="Morin E."/>
            <person name="Kohler A."/>
            <person name="Barry K."/>
            <person name="LaButti K."/>
            <person name="Morin E."/>
            <person name="Salamov A."/>
            <person name="Lipzen A."/>
            <person name="Mereny Z."/>
            <person name="Hegedus B."/>
            <person name="Baldrian P."/>
            <person name="Stursova M."/>
            <person name="Weitz H."/>
            <person name="Taylor A."/>
            <person name="Grigoriev I.V."/>
            <person name="Nagy L.G."/>
            <person name="Martin F."/>
            <person name="Kauserud H."/>
        </authorList>
    </citation>
    <scope>NUCLEOTIDE SEQUENCE</scope>
    <source>
        <strain evidence="1">CBHHK188m</strain>
    </source>
</reference>
<dbReference type="EMBL" id="JARJLG010000119">
    <property type="protein sequence ID" value="KAJ7742113.1"/>
    <property type="molecule type" value="Genomic_DNA"/>
</dbReference>
<evidence type="ECO:0000313" key="2">
    <source>
        <dbReference type="Proteomes" id="UP001215280"/>
    </source>
</evidence>
<proteinExistence type="predicted"/>
<name>A0AAD7II11_9AGAR</name>
<organism evidence="1 2">
    <name type="scientific">Mycena maculata</name>
    <dbReference type="NCBI Taxonomy" id="230809"/>
    <lineage>
        <taxon>Eukaryota</taxon>
        <taxon>Fungi</taxon>
        <taxon>Dikarya</taxon>
        <taxon>Basidiomycota</taxon>
        <taxon>Agaricomycotina</taxon>
        <taxon>Agaricomycetes</taxon>
        <taxon>Agaricomycetidae</taxon>
        <taxon>Agaricales</taxon>
        <taxon>Marasmiineae</taxon>
        <taxon>Mycenaceae</taxon>
        <taxon>Mycena</taxon>
    </lineage>
</organism>